<comment type="caution">
    <text evidence="3">The sequence shown here is derived from an EMBL/GenBank/DDBJ whole genome shotgun (WGS) entry which is preliminary data.</text>
</comment>
<keyword evidence="4" id="KW-1185">Reference proteome</keyword>
<proteinExistence type="predicted"/>
<evidence type="ECO:0000259" key="2">
    <source>
        <dbReference type="Pfam" id="PF13180"/>
    </source>
</evidence>
<evidence type="ECO:0000313" key="4">
    <source>
        <dbReference type="Proteomes" id="UP000037778"/>
    </source>
</evidence>
<name>A0A0M9DBB6_9LACO</name>
<sequence length="349" mass="38672">MFKNNRRNKLIALFVAIAALAIFVNIPFLPKYIESPGTSPNLKPVVSIKGHSDKFKGKFMFTTVSESQASIASYVVAKFNPHQTIESISDVTGNQDQQSYINLQNVYMESAINNAIYNAFHYAKKDVYLKYRGIYVLAVDSKSNFYNQIKAGDSIVSLNGHKFKSSAQFRNYVKSKKIGSKMTLTVYRNKKKIQITRKLYKLAGTNQAGIGIILSDDNQVSTKIPIDVNPGEVGGPSAGLMFSLQIYGQLTQQNIRHSQNIAGTGTIDENGNVGEIGGIDKKIIAARDAGAKYFLAPYVKPTKEVLKYEDQHMTNYQLAVKTAKKYAPNMKVIPVTSFSDALNALKKIK</sequence>
<dbReference type="SUPFAM" id="SSF54211">
    <property type="entry name" value="Ribosomal protein S5 domain 2-like"/>
    <property type="match status" value="1"/>
</dbReference>
<dbReference type="AlphaFoldDB" id="A0A0M9DBB6"/>
<dbReference type="InterPro" id="IPR036034">
    <property type="entry name" value="PDZ_sf"/>
</dbReference>
<evidence type="ECO:0000313" key="3">
    <source>
        <dbReference type="EMBL" id="KOY76370.1"/>
    </source>
</evidence>
<dbReference type="EMBL" id="JXCY01000006">
    <property type="protein sequence ID" value="KOY76370.1"/>
    <property type="molecule type" value="Genomic_DNA"/>
</dbReference>
<reference evidence="3 4" key="1">
    <citation type="journal article" date="2015" name="Genome Biol. Evol.">
        <title>Functionally Structured Genomes in Lactobacillus kunkeei Colonizing the Honey Crop and Food Products of Honeybees and Stingless Bees.</title>
        <authorList>
            <person name="Tamarit D."/>
            <person name="Ellegaard K.M."/>
            <person name="Wikander J."/>
            <person name="Olofsson T."/>
            <person name="Vasquez A."/>
            <person name="Andersson S.G."/>
        </authorList>
    </citation>
    <scope>NUCLEOTIDE SEQUENCE [LARGE SCALE GENOMIC DNA]</scope>
    <source>
        <strain evidence="3 4">LAko</strain>
    </source>
</reference>
<dbReference type="GO" id="GO:0004252">
    <property type="term" value="F:serine-type endopeptidase activity"/>
    <property type="evidence" value="ECO:0007669"/>
    <property type="project" value="InterPro"/>
</dbReference>
<dbReference type="GO" id="GO:0004176">
    <property type="term" value="F:ATP-dependent peptidase activity"/>
    <property type="evidence" value="ECO:0007669"/>
    <property type="project" value="InterPro"/>
</dbReference>
<feature type="domain" description="Lon proteolytic" evidence="1">
    <location>
        <begin position="218"/>
        <end position="298"/>
    </location>
</feature>
<dbReference type="GO" id="GO:0030163">
    <property type="term" value="P:protein catabolic process"/>
    <property type="evidence" value="ECO:0007669"/>
    <property type="project" value="InterPro"/>
</dbReference>
<dbReference type="Pfam" id="PF05362">
    <property type="entry name" value="Lon_C"/>
    <property type="match status" value="1"/>
</dbReference>
<dbReference type="InterPro" id="IPR020568">
    <property type="entry name" value="Ribosomal_Su5_D2-typ_SF"/>
</dbReference>
<gene>
    <name evidence="3" type="primary">lon</name>
    <name evidence="3" type="ORF">RZ71_08210</name>
</gene>
<dbReference type="InterPro" id="IPR027065">
    <property type="entry name" value="Lon_Prtase"/>
</dbReference>
<feature type="domain" description="PDZ" evidence="2">
    <location>
        <begin position="130"/>
        <end position="196"/>
    </location>
</feature>
<dbReference type="RefSeq" id="WP_053791857.1">
    <property type="nucleotide sequence ID" value="NZ_JXCY01000006.1"/>
</dbReference>
<dbReference type="PANTHER" id="PTHR10046">
    <property type="entry name" value="ATP DEPENDENT LON PROTEASE FAMILY MEMBER"/>
    <property type="match status" value="1"/>
</dbReference>
<dbReference type="GO" id="GO:0006508">
    <property type="term" value="P:proteolysis"/>
    <property type="evidence" value="ECO:0007669"/>
    <property type="project" value="InterPro"/>
</dbReference>
<dbReference type="SUPFAM" id="SSF50156">
    <property type="entry name" value="PDZ domain-like"/>
    <property type="match status" value="1"/>
</dbReference>
<dbReference type="InterPro" id="IPR008269">
    <property type="entry name" value="Lon_proteolytic"/>
</dbReference>
<dbReference type="NCBIfam" id="NF041438">
    <property type="entry name" value="SepM_fam_S16"/>
    <property type="match status" value="1"/>
</dbReference>
<accession>A0A0M9DBB6</accession>
<dbReference type="Gene3D" id="3.30.230.10">
    <property type="match status" value="1"/>
</dbReference>
<dbReference type="InterPro" id="IPR014721">
    <property type="entry name" value="Ribsml_uS5_D2-typ_fold_subgr"/>
</dbReference>
<dbReference type="Proteomes" id="UP000037778">
    <property type="component" value="Unassembled WGS sequence"/>
</dbReference>
<dbReference type="InterPro" id="IPR001478">
    <property type="entry name" value="PDZ"/>
</dbReference>
<dbReference type="GO" id="GO:0005524">
    <property type="term" value="F:ATP binding"/>
    <property type="evidence" value="ECO:0007669"/>
    <property type="project" value="InterPro"/>
</dbReference>
<protein>
    <submittedName>
        <fullName evidence="3">Endopeptidase La</fullName>
    </submittedName>
</protein>
<organism evidence="3 4">
    <name type="scientific">Apilactobacillus kunkeei</name>
    <dbReference type="NCBI Taxonomy" id="148814"/>
    <lineage>
        <taxon>Bacteria</taxon>
        <taxon>Bacillati</taxon>
        <taxon>Bacillota</taxon>
        <taxon>Bacilli</taxon>
        <taxon>Lactobacillales</taxon>
        <taxon>Lactobacillaceae</taxon>
        <taxon>Apilactobacillus</taxon>
    </lineage>
</organism>
<evidence type="ECO:0000259" key="1">
    <source>
        <dbReference type="Pfam" id="PF05362"/>
    </source>
</evidence>
<dbReference type="PATRIC" id="fig|148814.8.peg.869"/>
<dbReference type="Pfam" id="PF13180">
    <property type="entry name" value="PDZ_2"/>
    <property type="match status" value="1"/>
</dbReference>